<organism evidence="2 3">
    <name type="scientific">Protea cynaroides</name>
    <dbReference type="NCBI Taxonomy" id="273540"/>
    <lineage>
        <taxon>Eukaryota</taxon>
        <taxon>Viridiplantae</taxon>
        <taxon>Streptophyta</taxon>
        <taxon>Embryophyta</taxon>
        <taxon>Tracheophyta</taxon>
        <taxon>Spermatophyta</taxon>
        <taxon>Magnoliopsida</taxon>
        <taxon>Proteales</taxon>
        <taxon>Proteaceae</taxon>
        <taxon>Protea</taxon>
    </lineage>
</organism>
<feature type="domain" description="DUF4283" evidence="1">
    <location>
        <begin position="9"/>
        <end position="71"/>
    </location>
</feature>
<accession>A0A9Q0GSH0</accession>
<dbReference type="AlphaFoldDB" id="A0A9Q0GSH0"/>
<dbReference type="Proteomes" id="UP001141806">
    <property type="component" value="Unassembled WGS sequence"/>
</dbReference>
<gene>
    <name evidence="2" type="ORF">NE237_028039</name>
</gene>
<name>A0A9Q0GSH0_9MAGN</name>
<dbReference type="EMBL" id="JAMYWD010000012">
    <property type="protein sequence ID" value="KAJ4951207.1"/>
    <property type="molecule type" value="Genomic_DNA"/>
</dbReference>
<evidence type="ECO:0000313" key="2">
    <source>
        <dbReference type="EMBL" id="KAJ4951207.1"/>
    </source>
</evidence>
<protein>
    <recommendedName>
        <fullName evidence="1">DUF4283 domain-containing protein</fullName>
    </recommendedName>
</protein>
<dbReference type="Pfam" id="PF14111">
    <property type="entry name" value="DUF4283"/>
    <property type="match status" value="1"/>
</dbReference>
<sequence>MWWDLFCRPSFAFIKASLSKQWKDNGYVEWYLLMNGGFMFHFSDPADRGRILDIEMFFVGGKEIFVHQWVRTSFGAQKLWKRSRGGKFLSPKGVGRMFSKNFLSMPLVVSNGNGWKTLIGSFSLIGKPSVMSFNIPMPDTGDLVAVPFTQPVNMSMGGSLIEEGSKGIPVKSGEANMVNPLRIEDDYDSSVEDD</sequence>
<evidence type="ECO:0000259" key="1">
    <source>
        <dbReference type="Pfam" id="PF14111"/>
    </source>
</evidence>
<comment type="caution">
    <text evidence="2">The sequence shown here is derived from an EMBL/GenBank/DDBJ whole genome shotgun (WGS) entry which is preliminary data.</text>
</comment>
<reference evidence="2" key="1">
    <citation type="journal article" date="2023" name="Plant J.">
        <title>The genome of the king protea, Protea cynaroides.</title>
        <authorList>
            <person name="Chang J."/>
            <person name="Duong T.A."/>
            <person name="Schoeman C."/>
            <person name="Ma X."/>
            <person name="Roodt D."/>
            <person name="Barker N."/>
            <person name="Li Z."/>
            <person name="Van de Peer Y."/>
            <person name="Mizrachi E."/>
        </authorList>
    </citation>
    <scope>NUCLEOTIDE SEQUENCE</scope>
    <source>
        <tissue evidence="2">Young leaves</tissue>
    </source>
</reference>
<keyword evidence="3" id="KW-1185">Reference proteome</keyword>
<evidence type="ECO:0000313" key="3">
    <source>
        <dbReference type="Proteomes" id="UP001141806"/>
    </source>
</evidence>
<dbReference type="InterPro" id="IPR025558">
    <property type="entry name" value="DUF4283"/>
</dbReference>
<proteinExistence type="predicted"/>